<evidence type="ECO:0000313" key="2">
    <source>
        <dbReference type="EMBL" id="QNM00608.1"/>
    </source>
</evidence>
<accession>A0A7G9FPX6</accession>
<dbReference type="RefSeq" id="WP_021984983.1">
    <property type="nucleotide sequence ID" value="NZ_CP060632.1"/>
</dbReference>
<organism evidence="2 3">
    <name type="scientific">Wujia chipingensis</name>
    <dbReference type="NCBI Taxonomy" id="2763670"/>
    <lineage>
        <taxon>Bacteria</taxon>
        <taxon>Bacillati</taxon>
        <taxon>Bacillota</taxon>
        <taxon>Clostridia</taxon>
        <taxon>Lachnospirales</taxon>
        <taxon>Lachnospiraceae</taxon>
        <taxon>Wujia</taxon>
    </lineage>
</organism>
<proteinExistence type="predicted"/>
<reference evidence="2 3" key="1">
    <citation type="submission" date="2020-08" db="EMBL/GenBank/DDBJ databases">
        <authorList>
            <person name="Liu C."/>
            <person name="Sun Q."/>
        </authorList>
    </citation>
    <scope>NUCLEOTIDE SEQUENCE [LARGE SCALE GENOMIC DNA]</scope>
    <source>
        <strain evidence="2 3">NSJ-4</strain>
    </source>
</reference>
<sequence length="261" mass="28981">MAVCESCGARVQDGITICPECGRPVVKMKTSLGLKGENGKKPVQQRAYTPTDDYGDIYDGNSIGGTDPVKITKEDVKEYKELNKKQGGGSGVGKVFGTIFKFIIFAAIVFGIYMFVTKVVLKPNGPETYEDAVKAFQTAVNEDDSEKLQALVPEYITANKALVEEILPYVQETNYTSIKIIDTSIWGTSEVNAFNDKIQLEHGKTADAREGVTLKLGLRGTMKDRNGVKRQYLEVNIDFIKIKGVWYPDIEEVQDQLFKQD</sequence>
<feature type="transmembrane region" description="Helical" evidence="1">
    <location>
        <begin position="95"/>
        <end position="116"/>
    </location>
</feature>
<protein>
    <submittedName>
        <fullName evidence="2">Zinc ribbon domain-containing protein</fullName>
    </submittedName>
</protein>
<name>A0A7G9FPX6_9FIRM</name>
<dbReference type="AlphaFoldDB" id="A0A7G9FPX6"/>
<evidence type="ECO:0000256" key="1">
    <source>
        <dbReference type="SAM" id="Phobius"/>
    </source>
</evidence>
<keyword evidence="3" id="KW-1185">Reference proteome</keyword>
<keyword evidence="1" id="KW-0812">Transmembrane</keyword>
<dbReference type="EMBL" id="CP060632">
    <property type="protein sequence ID" value="QNM00608.1"/>
    <property type="molecule type" value="Genomic_DNA"/>
</dbReference>
<dbReference type="Proteomes" id="UP000515819">
    <property type="component" value="Chromosome"/>
</dbReference>
<dbReference type="KEGG" id="wcp:H9Q76_04810"/>
<keyword evidence="1" id="KW-1133">Transmembrane helix</keyword>
<gene>
    <name evidence="2" type="ORF">H9Q76_04810</name>
</gene>
<evidence type="ECO:0000313" key="3">
    <source>
        <dbReference type="Proteomes" id="UP000515819"/>
    </source>
</evidence>
<keyword evidence="1" id="KW-0472">Membrane</keyword>